<protein>
    <submittedName>
        <fullName evidence="6">LysR family transcriptional regulator</fullName>
    </submittedName>
</protein>
<dbReference type="PANTHER" id="PTHR30537:SF5">
    <property type="entry name" value="HTH-TYPE TRANSCRIPTIONAL ACTIVATOR TTDR-RELATED"/>
    <property type="match status" value="1"/>
</dbReference>
<dbReference type="InterPro" id="IPR036390">
    <property type="entry name" value="WH_DNA-bd_sf"/>
</dbReference>
<comment type="caution">
    <text evidence="6">The sequence shown here is derived from an EMBL/GenBank/DDBJ whole genome shotgun (WGS) entry which is preliminary data.</text>
</comment>
<dbReference type="PROSITE" id="PS50931">
    <property type="entry name" value="HTH_LYSR"/>
    <property type="match status" value="1"/>
</dbReference>
<dbReference type="InterPro" id="IPR036388">
    <property type="entry name" value="WH-like_DNA-bd_sf"/>
</dbReference>
<comment type="similarity">
    <text evidence="1">Belongs to the LysR transcriptional regulatory family.</text>
</comment>
<organism evidence="6 7">
    <name type="scientific">Photobacterium rosenbergii</name>
    <dbReference type="NCBI Taxonomy" id="294936"/>
    <lineage>
        <taxon>Bacteria</taxon>
        <taxon>Pseudomonadati</taxon>
        <taxon>Pseudomonadota</taxon>
        <taxon>Gammaproteobacteria</taxon>
        <taxon>Vibrionales</taxon>
        <taxon>Vibrionaceae</taxon>
        <taxon>Photobacterium</taxon>
    </lineage>
</organism>
<dbReference type="Pfam" id="PF00126">
    <property type="entry name" value="HTH_1"/>
    <property type="match status" value="1"/>
</dbReference>
<reference evidence="6 7" key="1">
    <citation type="submission" date="2018-03" db="EMBL/GenBank/DDBJ databases">
        <title>Whole genome sequencing of Histamine producing bacteria.</title>
        <authorList>
            <person name="Butler K."/>
        </authorList>
    </citation>
    <scope>NUCLEOTIDE SEQUENCE [LARGE SCALE GENOMIC DNA]</scope>
    <source>
        <strain evidence="6 7">DSM 19138</strain>
    </source>
</reference>
<accession>A0A2T3NI04</accession>
<evidence type="ECO:0000256" key="4">
    <source>
        <dbReference type="ARBA" id="ARBA00023163"/>
    </source>
</evidence>
<evidence type="ECO:0000313" key="7">
    <source>
        <dbReference type="Proteomes" id="UP000241346"/>
    </source>
</evidence>
<dbReference type="GO" id="GO:0003700">
    <property type="term" value="F:DNA-binding transcription factor activity"/>
    <property type="evidence" value="ECO:0007669"/>
    <property type="project" value="InterPro"/>
</dbReference>
<sequence length="285" mass="32258">MKVNLDDLHLFIQTVEHGGISAAAAANNLQRSKISRRLQELESALGCQLLIRTTRTIELTDKGKQLFDMASQPIELLQQGIKVFSEQQSNFAGTVRLAIPTAIMTLSAFNEIITEYTSRYPNIRVEIENHQESVDLKRQAFDLQVLPSVVKVSDDSYIQFSLLSYRSNLVASKEYLAKFPPIESTEDLKSHRLLTNRYNASLIPSELHISVQSDDLTLLRNMAMDGSGIAFIPEAHSRRAIEKGQLVKVLPHFEYPDHNLTLVYPSAVYLPEKIKVLIDLFRETF</sequence>
<evidence type="ECO:0000256" key="3">
    <source>
        <dbReference type="ARBA" id="ARBA00023125"/>
    </source>
</evidence>
<proteinExistence type="inferred from homology"/>
<dbReference type="Gene3D" id="3.40.190.290">
    <property type="match status" value="1"/>
</dbReference>
<dbReference type="AlphaFoldDB" id="A0A2T3NI04"/>
<dbReference type="OrthoDB" id="5821487at2"/>
<dbReference type="FunFam" id="1.10.10.10:FF:000001">
    <property type="entry name" value="LysR family transcriptional regulator"/>
    <property type="match status" value="1"/>
</dbReference>
<dbReference type="InterPro" id="IPR005119">
    <property type="entry name" value="LysR_subst-bd"/>
</dbReference>
<dbReference type="SUPFAM" id="SSF53850">
    <property type="entry name" value="Periplasmic binding protein-like II"/>
    <property type="match status" value="1"/>
</dbReference>
<keyword evidence="4" id="KW-0804">Transcription</keyword>
<evidence type="ECO:0000256" key="1">
    <source>
        <dbReference type="ARBA" id="ARBA00009437"/>
    </source>
</evidence>
<gene>
    <name evidence="6" type="ORF">C9J01_09565</name>
</gene>
<dbReference type="Proteomes" id="UP000241346">
    <property type="component" value="Unassembled WGS sequence"/>
</dbReference>
<dbReference type="InterPro" id="IPR000847">
    <property type="entry name" value="LysR_HTH_N"/>
</dbReference>
<dbReference type="Pfam" id="PF03466">
    <property type="entry name" value="LysR_substrate"/>
    <property type="match status" value="1"/>
</dbReference>
<dbReference type="EMBL" id="PYMB01000002">
    <property type="protein sequence ID" value="PSW14657.1"/>
    <property type="molecule type" value="Genomic_DNA"/>
</dbReference>
<evidence type="ECO:0000256" key="2">
    <source>
        <dbReference type="ARBA" id="ARBA00023015"/>
    </source>
</evidence>
<dbReference type="InterPro" id="IPR058163">
    <property type="entry name" value="LysR-type_TF_proteobact-type"/>
</dbReference>
<dbReference type="PANTHER" id="PTHR30537">
    <property type="entry name" value="HTH-TYPE TRANSCRIPTIONAL REGULATOR"/>
    <property type="match status" value="1"/>
</dbReference>
<dbReference type="Gene3D" id="1.10.10.10">
    <property type="entry name" value="Winged helix-like DNA-binding domain superfamily/Winged helix DNA-binding domain"/>
    <property type="match status" value="1"/>
</dbReference>
<dbReference type="GO" id="GO:0043565">
    <property type="term" value="F:sequence-specific DNA binding"/>
    <property type="evidence" value="ECO:0007669"/>
    <property type="project" value="TreeGrafter"/>
</dbReference>
<name>A0A2T3NI04_9GAMM</name>
<evidence type="ECO:0000313" key="6">
    <source>
        <dbReference type="EMBL" id="PSW14657.1"/>
    </source>
</evidence>
<dbReference type="SUPFAM" id="SSF46785">
    <property type="entry name" value="Winged helix' DNA-binding domain"/>
    <property type="match status" value="1"/>
</dbReference>
<evidence type="ECO:0000259" key="5">
    <source>
        <dbReference type="PROSITE" id="PS50931"/>
    </source>
</evidence>
<dbReference type="GO" id="GO:0006351">
    <property type="term" value="P:DNA-templated transcription"/>
    <property type="evidence" value="ECO:0007669"/>
    <property type="project" value="TreeGrafter"/>
</dbReference>
<keyword evidence="3" id="KW-0238">DNA-binding</keyword>
<feature type="domain" description="HTH lysR-type" evidence="5">
    <location>
        <begin position="3"/>
        <end position="60"/>
    </location>
</feature>
<dbReference type="RefSeq" id="WP_107297897.1">
    <property type="nucleotide sequence ID" value="NZ_PYMB01000002.1"/>
</dbReference>
<keyword evidence="2" id="KW-0805">Transcription regulation</keyword>